<reference evidence="12 13" key="1">
    <citation type="submission" date="2013-09" db="EMBL/GenBank/DDBJ databases">
        <title>Complete genome sequence of Corynebacterium doosanense CAU 212(T) (=DSM 45436(T)), isolated from activated sludge.</title>
        <authorList>
            <person name="Schaffert L."/>
            <person name="Albersmeier A."/>
            <person name="Kalinowski J."/>
            <person name="Ruckert C."/>
        </authorList>
    </citation>
    <scope>NUCLEOTIDE SEQUENCE [LARGE SCALE GENOMIC DNA]</scope>
    <source>
        <strain evidence="12 13">CAU 212</strain>
    </source>
</reference>
<dbReference type="PRINTS" id="PR00298">
    <property type="entry name" value="CHAPERONIN60"/>
</dbReference>
<evidence type="ECO:0000256" key="11">
    <source>
        <dbReference type="RuleBase" id="RU000419"/>
    </source>
</evidence>
<dbReference type="PROSITE" id="PS00296">
    <property type="entry name" value="CHAPERONINS_CPN60"/>
    <property type="match status" value="1"/>
</dbReference>
<dbReference type="NCBIfam" id="NF000592">
    <property type="entry name" value="PRK00013.1"/>
    <property type="match status" value="1"/>
</dbReference>
<dbReference type="Gene3D" id="1.10.560.10">
    <property type="entry name" value="GroEL-like equatorial domain"/>
    <property type="match status" value="1"/>
</dbReference>
<dbReference type="GO" id="GO:0005524">
    <property type="term" value="F:ATP binding"/>
    <property type="evidence" value="ECO:0007669"/>
    <property type="project" value="UniProtKB-UniRule"/>
</dbReference>
<accession>A0A097IE08</accession>
<organism evidence="12 13">
    <name type="scientific">Corynebacterium doosanense CAU 212 = DSM 45436</name>
    <dbReference type="NCBI Taxonomy" id="558173"/>
    <lineage>
        <taxon>Bacteria</taxon>
        <taxon>Bacillati</taxon>
        <taxon>Actinomycetota</taxon>
        <taxon>Actinomycetes</taxon>
        <taxon>Mycobacteriales</taxon>
        <taxon>Corynebacteriaceae</taxon>
        <taxon>Corynebacterium</taxon>
    </lineage>
</organism>
<dbReference type="Gene3D" id="3.50.7.10">
    <property type="entry name" value="GroEL"/>
    <property type="match status" value="1"/>
</dbReference>
<dbReference type="Pfam" id="PF00118">
    <property type="entry name" value="Cpn60_TCP1"/>
    <property type="match status" value="1"/>
</dbReference>
<dbReference type="Proteomes" id="UP000029914">
    <property type="component" value="Chromosome"/>
</dbReference>
<dbReference type="GO" id="GO:0016853">
    <property type="term" value="F:isomerase activity"/>
    <property type="evidence" value="ECO:0007669"/>
    <property type="project" value="UniProtKB-KW"/>
</dbReference>
<comment type="similarity">
    <text evidence="3 9 10">Belongs to the chaperonin (HSP60) family.</text>
</comment>
<dbReference type="InterPro" id="IPR027410">
    <property type="entry name" value="TCP-1-like_intermed_sf"/>
</dbReference>
<keyword evidence="4 9" id="KW-0547">Nucleotide-binding</keyword>
<dbReference type="InterPro" id="IPR027413">
    <property type="entry name" value="GROEL-like_equatorial_sf"/>
</dbReference>
<name>A0A097IE08_9CORY</name>
<dbReference type="SUPFAM" id="SSF52029">
    <property type="entry name" value="GroEL apical domain-like"/>
    <property type="match status" value="1"/>
</dbReference>
<evidence type="ECO:0000256" key="6">
    <source>
        <dbReference type="ARBA" id="ARBA00023186"/>
    </source>
</evidence>
<dbReference type="PANTHER" id="PTHR45633">
    <property type="entry name" value="60 KDA HEAT SHOCK PROTEIN, MITOCHONDRIAL"/>
    <property type="match status" value="1"/>
</dbReference>
<dbReference type="InterPro" id="IPR002423">
    <property type="entry name" value="Cpn60/GroEL/TCP-1"/>
</dbReference>
<dbReference type="GO" id="GO:0042603">
    <property type="term" value="C:capsule"/>
    <property type="evidence" value="ECO:0007669"/>
    <property type="project" value="UniProtKB-SubCell"/>
</dbReference>
<protein>
    <recommendedName>
        <fullName evidence="9">Chaperonin GroEL</fullName>
        <ecNumber evidence="9">5.6.1.7</ecNumber>
    </recommendedName>
    <alternativeName>
        <fullName evidence="9">60 kDa chaperonin</fullName>
    </alternativeName>
    <alternativeName>
        <fullName evidence="9">Chaperonin-60</fullName>
        <shortName evidence="9">Cpn60</shortName>
    </alternativeName>
</protein>
<dbReference type="KEGG" id="cdo:CDOO_03190"/>
<keyword evidence="13" id="KW-1185">Reference proteome</keyword>
<dbReference type="NCBIfam" id="NF009488">
    <property type="entry name" value="PRK12850.1"/>
    <property type="match status" value="1"/>
</dbReference>
<feature type="binding site" evidence="9">
    <location>
        <position position="413"/>
    </location>
    <ligand>
        <name>ATP</name>
        <dbReference type="ChEBI" id="CHEBI:30616"/>
    </ligand>
</feature>
<dbReference type="GO" id="GO:0009986">
    <property type="term" value="C:cell surface"/>
    <property type="evidence" value="ECO:0007669"/>
    <property type="project" value="UniProtKB-SubCell"/>
</dbReference>
<dbReference type="RefSeq" id="WP_018021220.1">
    <property type="nucleotide sequence ID" value="NZ_AQUX01000002.1"/>
</dbReference>
<dbReference type="Gene3D" id="3.30.260.10">
    <property type="entry name" value="TCP-1-like chaperonin intermediate domain"/>
    <property type="match status" value="1"/>
</dbReference>
<dbReference type="STRING" id="558173.CDOO_03190"/>
<dbReference type="GO" id="GO:0140662">
    <property type="term" value="F:ATP-dependent protein folding chaperone"/>
    <property type="evidence" value="ECO:0007669"/>
    <property type="project" value="InterPro"/>
</dbReference>
<evidence type="ECO:0000313" key="13">
    <source>
        <dbReference type="Proteomes" id="UP000029914"/>
    </source>
</evidence>
<evidence type="ECO:0000256" key="1">
    <source>
        <dbReference type="ARBA" id="ARBA00004191"/>
    </source>
</evidence>
<keyword evidence="5 9" id="KW-0067">ATP-binding</keyword>
<dbReference type="GO" id="GO:0051082">
    <property type="term" value="F:unfolded protein binding"/>
    <property type="evidence" value="ECO:0007669"/>
    <property type="project" value="UniProtKB-UniRule"/>
</dbReference>
<dbReference type="NCBIfam" id="NF009489">
    <property type="entry name" value="PRK12851.1"/>
    <property type="match status" value="1"/>
</dbReference>
<dbReference type="CDD" id="cd03344">
    <property type="entry name" value="GroEL"/>
    <property type="match status" value="1"/>
</dbReference>
<dbReference type="NCBIfam" id="TIGR02348">
    <property type="entry name" value="GroEL"/>
    <property type="match status" value="1"/>
</dbReference>
<evidence type="ECO:0000256" key="4">
    <source>
        <dbReference type="ARBA" id="ARBA00022741"/>
    </source>
</evidence>
<feature type="binding site" evidence="9">
    <location>
        <begin position="29"/>
        <end position="32"/>
    </location>
    <ligand>
        <name>ATP</name>
        <dbReference type="ChEBI" id="CHEBI:30616"/>
    </ligand>
</feature>
<dbReference type="GO" id="GO:0042026">
    <property type="term" value="P:protein refolding"/>
    <property type="evidence" value="ECO:0007669"/>
    <property type="project" value="UniProtKB-UniRule"/>
</dbReference>
<dbReference type="EC" id="5.6.1.7" evidence="9"/>
<evidence type="ECO:0000256" key="2">
    <source>
        <dbReference type="ARBA" id="ARBA00004241"/>
    </source>
</evidence>
<dbReference type="EMBL" id="CP006764">
    <property type="protein sequence ID" value="AIT60357.1"/>
    <property type="molecule type" value="Genomic_DNA"/>
</dbReference>
<dbReference type="HOGENOM" id="CLU_016503_3_0_11"/>
<dbReference type="HAMAP" id="MF_00600">
    <property type="entry name" value="CH60"/>
    <property type="match status" value="1"/>
</dbReference>
<dbReference type="AlphaFoldDB" id="A0A097IE08"/>
<keyword evidence="9" id="KW-0963">Cytoplasm</keyword>
<dbReference type="OrthoDB" id="9766614at2"/>
<dbReference type="InterPro" id="IPR027409">
    <property type="entry name" value="GroEL-like_apical_dom_sf"/>
</dbReference>
<comment type="subcellular location">
    <subcellularLocation>
        <location evidence="2">Cell surface</location>
    </subcellularLocation>
    <subcellularLocation>
        <location evidence="9">Cytoplasm</location>
    </subcellularLocation>
    <subcellularLocation>
        <location evidence="8">Secreted</location>
        <location evidence="8">Capsule</location>
    </subcellularLocation>
    <subcellularLocation>
        <location evidence="1">Secreted</location>
        <location evidence="1">Cell wall</location>
    </subcellularLocation>
</comment>
<dbReference type="InterPro" id="IPR001844">
    <property type="entry name" value="Cpn60/GroEL"/>
</dbReference>
<dbReference type="SUPFAM" id="SSF54849">
    <property type="entry name" value="GroEL-intermediate domain like"/>
    <property type="match status" value="1"/>
</dbReference>
<gene>
    <name evidence="9" type="primary">groEL</name>
    <name evidence="9" type="synonym">groL</name>
    <name evidence="12" type="ORF">CDOO_03190</name>
</gene>
<dbReference type="eggNOG" id="COG0459">
    <property type="taxonomic scope" value="Bacteria"/>
</dbReference>
<evidence type="ECO:0000256" key="9">
    <source>
        <dbReference type="HAMAP-Rule" id="MF_00600"/>
    </source>
</evidence>
<comment type="function">
    <text evidence="9 11">Together with its co-chaperonin GroES, plays an essential role in assisting protein folding. The GroEL-GroES system forms a nano-cage that allows encapsulation of the non-native substrate proteins and provides a physical environment optimized to promote and accelerate protein folding.</text>
</comment>
<feature type="binding site" evidence="9">
    <location>
        <begin position="478"/>
        <end position="480"/>
    </location>
    <ligand>
        <name>ATP</name>
        <dbReference type="ChEBI" id="CHEBI:30616"/>
    </ligand>
</feature>
<dbReference type="GO" id="GO:0009408">
    <property type="term" value="P:response to heat"/>
    <property type="evidence" value="ECO:0007669"/>
    <property type="project" value="UniProtKB-ARBA"/>
</dbReference>
<evidence type="ECO:0000256" key="8">
    <source>
        <dbReference type="ARBA" id="ARBA00025702"/>
    </source>
</evidence>
<evidence type="ECO:0000256" key="7">
    <source>
        <dbReference type="ARBA" id="ARBA00023235"/>
    </source>
</evidence>
<dbReference type="SUPFAM" id="SSF48592">
    <property type="entry name" value="GroEL equatorial domain-like"/>
    <property type="match status" value="1"/>
</dbReference>
<proteinExistence type="inferred from homology"/>
<keyword evidence="7 9" id="KW-0413">Isomerase</keyword>
<dbReference type="FunFam" id="3.50.7.10:FF:000001">
    <property type="entry name" value="60 kDa chaperonin"/>
    <property type="match status" value="1"/>
</dbReference>
<comment type="subunit">
    <text evidence="9 11">Forms a cylinder of 14 subunits composed of two heptameric rings stacked back-to-back. Interacts with the co-chaperonin GroES.</text>
</comment>
<comment type="caution">
    <text evidence="9">Lacks conserved residue(s) required for the propagation of feature annotation.</text>
</comment>
<feature type="binding site" evidence="9">
    <location>
        <begin position="86"/>
        <end position="90"/>
    </location>
    <ligand>
        <name>ATP</name>
        <dbReference type="ChEBI" id="CHEBI:30616"/>
    </ligand>
</feature>
<evidence type="ECO:0000256" key="10">
    <source>
        <dbReference type="RuleBase" id="RU000418"/>
    </source>
</evidence>
<evidence type="ECO:0000256" key="3">
    <source>
        <dbReference type="ARBA" id="ARBA00006607"/>
    </source>
</evidence>
<sequence length="540" mass="56852">MAKLIAFDQEAREGIQRGVDVLADTVKVTLGPKGRNVVLAKAFGGPLVTNDGVTIAREIDLEDKFENLGAQLVKSVAVKTNDVAGDGTTTATLLAQALIFEGLRNVAAGANPVELNRGIAAAAEKAVEELKARATEVSSSQEIANVATVSSRDREIGDVVAGAMDKVGKDGVLTVEESQSIESSVDVTEGVSFDKGFLSPYFVTDADSQQAALDNPAILLVRGKISSLPDFLPILEKIVESSRPALIVAEDVDGEPLQTLVVNTIRGALKVVAVKSPYFGERRKAFMDDLAVVTGATVVDPEVGVTLKEADIDVLGSARRVTVTKDETVIVDGAGSSEEVDARREQIRREIENTDSSWDKEKAGERLAKLSGGVAVIKVGAATETEMSERKLRVEDAINAARAAAQEGVIAGGGSALVQIAKELESFAEQFEGEQRIGVLTVAKALRRPAFWIAENAGLDGSVVVNRISELANGEGFNAATGEYGNLIEQGIIDPVKVTHSAVVNATSVARMVLTTEASVVEKPQEEAAAAQGVHGHHHH</sequence>
<evidence type="ECO:0000313" key="12">
    <source>
        <dbReference type="EMBL" id="AIT60357.1"/>
    </source>
</evidence>
<dbReference type="GO" id="GO:0005737">
    <property type="term" value="C:cytoplasm"/>
    <property type="evidence" value="ECO:0007669"/>
    <property type="project" value="UniProtKB-SubCell"/>
</dbReference>
<feature type="binding site" evidence="9">
    <location>
        <position position="494"/>
    </location>
    <ligand>
        <name>ATP</name>
        <dbReference type="ChEBI" id="CHEBI:30616"/>
    </ligand>
</feature>
<keyword evidence="6 9" id="KW-0143">Chaperone</keyword>
<dbReference type="InterPro" id="IPR018370">
    <property type="entry name" value="Chaperonin_Cpn60_CS"/>
</dbReference>
<evidence type="ECO:0000256" key="5">
    <source>
        <dbReference type="ARBA" id="ARBA00022840"/>
    </source>
</evidence>
<dbReference type="NCBIfam" id="NF009487">
    <property type="entry name" value="PRK12849.1"/>
    <property type="match status" value="1"/>
</dbReference>